<dbReference type="InterPro" id="IPR015424">
    <property type="entry name" value="PyrdxlP-dep_Trfase"/>
</dbReference>
<dbReference type="InterPro" id="IPR015422">
    <property type="entry name" value="PyrdxlP-dep_Trfase_small"/>
</dbReference>
<accession>A0A1I4FUI6</accession>
<comment type="catalytic activity">
    <reaction evidence="4">
        <text>3-hydroxy-L-kynurenine + H2O = 3-hydroxyanthranilate + L-alanine + H(+)</text>
        <dbReference type="Rhea" id="RHEA:25143"/>
        <dbReference type="ChEBI" id="CHEBI:15377"/>
        <dbReference type="ChEBI" id="CHEBI:15378"/>
        <dbReference type="ChEBI" id="CHEBI:36559"/>
        <dbReference type="ChEBI" id="CHEBI:57972"/>
        <dbReference type="ChEBI" id="CHEBI:58125"/>
        <dbReference type="EC" id="3.7.1.3"/>
    </reaction>
</comment>
<keyword evidence="1 4" id="KW-0662">Pyridine nucleotide biosynthesis</keyword>
<name>A0A1I4FUI6_9HYPH</name>
<comment type="pathway">
    <text evidence="4">Cofactor biosynthesis; NAD(+) biosynthesis; quinolinate from L-kynurenine: step 2/3.</text>
</comment>
<dbReference type="EMBL" id="FOSK01000022">
    <property type="protein sequence ID" value="SFL21089.1"/>
    <property type="molecule type" value="Genomic_DNA"/>
</dbReference>
<dbReference type="InterPro" id="IPR015421">
    <property type="entry name" value="PyrdxlP-dep_Trfase_major"/>
</dbReference>
<gene>
    <name evidence="5" type="ORF">SAMN04488518_12229</name>
</gene>
<dbReference type="EC" id="3.7.1.3" evidence="4"/>
<dbReference type="PIRSF" id="PIRSF038800">
    <property type="entry name" value="KYNU"/>
    <property type="match status" value="1"/>
</dbReference>
<comment type="catalytic activity">
    <reaction evidence="4">
        <text>L-kynurenine + H2O = anthranilate + L-alanine + H(+)</text>
        <dbReference type="Rhea" id="RHEA:16813"/>
        <dbReference type="ChEBI" id="CHEBI:15377"/>
        <dbReference type="ChEBI" id="CHEBI:15378"/>
        <dbReference type="ChEBI" id="CHEBI:16567"/>
        <dbReference type="ChEBI" id="CHEBI:57959"/>
        <dbReference type="ChEBI" id="CHEBI:57972"/>
        <dbReference type="EC" id="3.7.1.3"/>
    </reaction>
</comment>
<comment type="pathway">
    <text evidence="4">Amino-acid degradation; L-kynurenine degradation; L-alanine and anthranilate from L-kynurenine: step 1/1.</text>
</comment>
<sequence>MNYQDIIALDDNDPLKHCKELFEERPGVIHLDANSLGSMPKSVPAHLAQVFQSEWADERSASWAAASWMARPMQIGAAISRLIGAAPEDTLAYDNTTLNLFKLLTDALKLNPDRQVILSEKTTFPTNLHVAQGLENAHSDQLKVAYADPDLDILDAITEDVAVVYLSQVDYRSGRRFNMEQINAKARSVGALTLWDLSHSAGAIPLDVEGTQTDFAVGCGYKYLCGGPGGPAWLYINKKHQNKIWPEISGWIGHANIFSFSEQFEPAEGVLRHMTGSPQVIANEIFWCAAEIWNSVDPHQVWAKHRSLSETFVTLIKEQCGDLGVELASPENCDERGGHVCVCIPGDGSKIVDALKKKNITSSFRSPNAVRFGLSPLYHSHADMWEATQQLRAVLEEQVMTTQA</sequence>
<dbReference type="Pfam" id="PF22580">
    <property type="entry name" value="KYNU_C"/>
    <property type="match status" value="1"/>
</dbReference>
<keyword evidence="2 4" id="KW-0378">Hydrolase</keyword>
<reference evidence="5 6" key="1">
    <citation type="submission" date="2016-10" db="EMBL/GenBank/DDBJ databases">
        <authorList>
            <person name="Varghese N."/>
            <person name="Submissions S."/>
        </authorList>
    </citation>
    <scope>NUCLEOTIDE SEQUENCE [LARGE SCALE GENOMIC DNA]</scope>
    <source>
        <strain evidence="5 6">DSM 16392</strain>
    </source>
</reference>
<evidence type="ECO:0000256" key="4">
    <source>
        <dbReference type="PIRNR" id="PIRNR038800"/>
    </source>
</evidence>
<evidence type="ECO:0000256" key="2">
    <source>
        <dbReference type="ARBA" id="ARBA00022801"/>
    </source>
</evidence>
<dbReference type="InterPro" id="IPR010111">
    <property type="entry name" value="Kynureninase"/>
</dbReference>
<organism evidence="5 6">
    <name type="scientific">Pseudovibrio ascidiaceicola</name>
    <dbReference type="NCBI Taxonomy" id="285279"/>
    <lineage>
        <taxon>Bacteria</taxon>
        <taxon>Pseudomonadati</taxon>
        <taxon>Pseudomonadota</taxon>
        <taxon>Alphaproteobacteria</taxon>
        <taxon>Hyphomicrobiales</taxon>
        <taxon>Stappiaceae</taxon>
        <taxon>Pseudovibrio</taxon>
    </lineage>
</organism>
<protein>
    <recommendedName>
        <fullName evidence="4">Kynureninase</fullName>
        <ecNumber evidence="4">3.7.1.3</ecNumber>
    </recommendedName>
</protein>
<keyword evidence="3 4" id="KW-0663">Pyridoxal phosphate</keyword>
<dbReference type="PANTHER" id="PTHR14084">
    <property type="entry name" value="KYNURENINASE"/>
    <property type="match status" value="1"/>
</dbReference>
<evidence type="ECO:0000313" key="5">
    <source>
        <dbReference type="EMBL" id="SFL21089.1"/>
    </source>
</evidence>
<keyword evidence="6" id="KW-1185">Reference proteome</keyword>
<comment type="similarity">
    <text evidence="4">Belongs to the kynureninase family.</text>
</comment>
<comment type="subunit">
    <text evidence="4">Homodimer.</text>
</comment>
<dbReference type="Gene3D" id="3.40.640.10">
    <property type="entry name" value="Type I PLP-dependent aspartate aminotransferase-like (Major domain)"/>
    <property type="match status" value="1"/>
</dbReference>
<dbReference type="Proteomes" id="UP000199598">
    <property type="component" value="Unassembled WGS sequence"/>
</dbReference>
<dbReference type="Gene3D" id="3.90.1150.10">
    <property type="entry name" value="Aspartate Aminotransferase, domain 1"/>
    <property type="match status" value="1"/>
</dbReference>
<evidence type="ECO:0000256" key="1">
    <source>
        <dbReference type="ARBA" id="ARBA00022642"/>
    </source>
</evidence>
<dbReference type="RefSeq" id="WP_093524154.1">
    <property type="nucleotide sequence ID" value="NZ_FOSK01000022.1"/>
</dbReference>
<proteinExistence type="inferred from homology"/>
<evidence type="ECO:0000313" key="6">
    <source>
        <dbReference type="Proteomes" id="UP000199598"/>
    </source>
</evidence>
<dbReference type="SUPFAM" id="SSF53383">
    <property type="entry name" value="PLP-dependent transferases"/>
    <property type="match status" value="1"/>
</dbReference>
<evidence type="ECO:0000256" key="3">
    <source>
        <dbReference type="ARBA" id="ARBA00022898"/>
    </source>
</evidence>
<comment type="cofactor">
    <cofactor evidence="4">
        <name>pyridoxal 5'-phosphate</name>
        <dbReference type="ChEBI" id="CHEBI:597326"/>
    </cofactor>
</comment>
<dbReference type="PANTHER" id="PTHR14084:SF0">
    <property type="entry name" value="KYNURENINASE"/>
    <property type="match status" value="1"/>
</dbReference>
<comment type="function">
    <text evidence="4">Catalyzes the cleavage of L-kynurenine (L-Kyn) and L-3-hydroxykynurenine (L-3OHKyn) into anthranilic acid (AA) and 3-hydroxyanthranilic acid (3-OHAA), respectively.</text>
</comment>
<comment type="caution">
    <text evidence="5">The sequence shown here is derived from an EMBL/GenBank/DDBJ whole genome shotgun (WGS) entry which is preliminary data.</text>
</comment>